<dbReference type="InterPro" id="IPR050074">
    <property type="entry name" value="DHO_dehydrogenase"/>
</dbReference>
<accession>A0ABY1JBK2</accession>
<feature type="binding site" evidence="9">
    <location>
        <begin position="254"/>
        <end position="255"/>
    </location>
    <ligand>
        <name>FMN</name>
        <dbReference type="ChEBI" id="CHEBI:58210"/>
    </ligand>
</feature>
<dbReference type="EMBL" id="FSQZ01000001">
    <property type="protein sequence ID" value="SIN63803.1"/>
    <property type="molecule type" value="Genomic_DNA"/>
</dbReference>
<evidence type="ECO:0000259" key="10">
    <source>
        <dbReference type="Pfam" id="PF01180"/>
    </source>
</evidence>
<keyword evidence="6 9" id="KW-0288">FMN</keyword>
<dbReference type="RefSeq" id="WP_074199151.1">
    <property type="nucleotide sequence ID" value="NZ_FSQZ01000001.1"/>
</dbReference>
<feature type="binding site" evidence="9">
    <location>
        <position position="138"/>
    </location>
    <ligand>
        <name>FMN</name>
        <dbReference type="ChEBI" id="CHEBI:58210"/>
    </ligand>
</feature>
<feature type="binding site" evidence="9">
    <location>
        <position position="109"/>
    </location>
    <ligand>
        <name>FMN</name>
        <dbReference type="ChEBI" id="CHEBI:58210"/>
    </ligand>
</feature>
<comment type="catalytic activity">
    <reaction evidence="9">
        <text>(S)-dihydroorotate + A = orotate + AH2</text>
        <dbReference type="Rhea" id="RHEA:18073"/>
        <dbReference type="ChEBI" id="CHEBI:13193"/>
        <dbReference type="ChEBI" id="CHEBI:17499"/>
        <dbReference type="ChEBI" id="CHEBI:30839"/>
        <dbReference type="ChEBI" id="CHEBI:30864"/>
    </reaction>
</comment>
<comment type="subcellular location">
    <subcellularLocation>
        <location evidence="1 9">Cytoplasm</location>
    </subcellularLocation>
</comment>
<dbReference type="InterPro" id="IPR012135">
    <property type="entry name" value="Dihydroorotate_DH_1_2"/>
</dbReference>
<feature type="active site" description="Nucleophile" evidence="9">
    <location>
        <position position="141"/>
    </location>
</feature>
<dbReference type="PANTHER" id="PTHR48109:SF1">
    <property type="entry name" value="DIHYDROOROTATE DEHYDROGENASE (FUMARATE)"/>
    <property type="match status" value="1"/>
</dbReference>
<feature type="binding site" evidence="9">
    <location>
        <position position="138"/>
    </location>
    <ligand>
        <name>substrate</name>
    </ligand>
</feature>
<comment type="caution">
    <text evidence="9">Lacks conserved residue(s) required for the propagation of feature annotation.</text>
</comment>
<comment type="cofactor">
    <cofactor evidence="9">
        <name>FMN</name>
        <dbReference type="ChEBI" id="CHEBI:58210"/>
    </cofactor>
    <text evidence="9">Binds 1 FMN per subunit.</text>
</comment>
<dbReference type="NCBIfam" id="NF005574">
    <property type="entry name" value="PRK07259.1"/>
    <property type="match status" value="1"/>
</dbReference>
<dbReference type="PIRSF" id="PIRSF000164">
    <property type="entry name" value="DHO_oxidase"/>
    <property type="match status" value="1"/>
</dbReference>
<comment type="similarity">
    <text evidence="3 9">Belongs to the dihydroorotate dehydrogenase family. Type 1 subfamily.</text>
</comment>
<keyword evidence="7 9" id="KW-0665">Pyrimidine biosynthesis</keyword>
<feature type="binding site" evidence="9">
    <location>
        <position position="176"/>
    </location>
    <ligand>
        <name>FMN</name>
        <dbReference type="ChEBI" id="CHEBI:58210"/>
    </ligand>
</feature>
<sequence>MSLSEASKALQPDMSVSIGGLDLSSFLIIASGVWPHDVTFWRKPYTEGVGAICSKGLTRYPKAGNRGVRIWETPSGLLNSIGLQNEGLQAFIEKDLPEISSSEIPVVVNLAIETLEEAKEGLIMLRSVANRIAAVELNVSCPNVDFGGMSWGSSEEGVSKVLEALRPIWEGMLWVKLTPQAKDLVGVAMVAQRRGADAVVVSNTWLGMAMDVDRKRPVFDRITAGLSGPAVFPLALKSVYDVAGAVSVPVIGCGGISCGKDALAMLLAGATAVEVGSMLLHDLRCMKNVYHEAREKLTEWGMSSVRDIVGKGRRGEI</sequence>
<dbReference type="HAMAP" id="MF_00224">
    <property type="entry name" value="DHO_dh_type1"/>
    <property type="match status" value="1"/>
</dbReference>
<dbReference type="InterPro" id="IPR024920">
    <property type="entry name" value="Dihydroorotate_DH_1"/>
</dbReference>
<feature type="binding site" evidence="9">
    <location>
        <position position="31"/>
    </location>
    <ligand>
        <name>FMN</name>
        <dbReference type="ChEBI" id="CHEBI:58210"/>
    </ligand>
</feature>
<proteinExistence type="inferred from homology"/>
<evidence type="ECO:0000256" key="4">
    <source>
        <dbReference type="ARBA" id="ARBA00022490"/>
    </source>
</evidence>
<comment type="caution">
    <text evidence="11">The sequence shown here is derived from an EMBL/GenBank/DDBJ whole genome shotgun (WGS) entry which is preliminary data.</text>
</comment>
<evidence type="ECO:0000256" key="9">
    <source>
        <dbReference type="HAMAP-Rule" id="MF_00224"/>
    </source>
</evidence>
<dbReference type="Gene3D" id="3.20.20.70">
    <property type="entry name" value="Aldolase class I"/>
    <property type="match status" value="1"/>
</dbReference>
<evidence type="ECO:0000256" key="2">
    <source>
        <dbReference type="ARBA" id="ARBA00004725"/>
    </source>
</evidence>
<keyword evidence="5 9" id="KW-0285">Flavoprotein</keyword>
<evidence type="ECO:0000256" key="3">
    <source>
        <dbReference type="ARBA" id="ARBA00008008"/>
    </source>
</evidence>
<evidence type="ECO:0000256" key="7">
    <source>
        <dbReference type="ARBA" id="ARBA00022975"/>
    </source>
</evidence>
<keyword evidence="4 9" id="KW-0963">Cytoplasm</keyword>
<protein>
    <recommendedName>
        <fullName evidence="9">Dihydroorotate dehydrogenase</fullName>
        <shortName evidence="9">DHOD</shortName>
        <shortName evidence="9">DHODase</shortName>
        <shortName evidence="9">DHOdehase</shortName>
        <ecNumber evidence="9">1.3.-.-</ecNumber>
    </recommendedName>
</protein>
<comment type="pathway">
    <text evidence="2 9">Pyrimidine metabolism; UMP biosynthesis via de novo pathway.</text>
</comment>
<evidence type="ECO:0000313" key="12">
    <source>
        <dbReference type="Proteomes" id="UP000185093"/>
    </source>
</evidence>
<dbReference type="SUPFAM" id="SSF51395">
    <property type="entry name" value="FMN-linked oxidoreductases"/>
    <property type="match status" value="1"/>
</dbReference>
<reference evidence="11 12" key="1">
    <citation type="submission" date="2016-11" db="EMBL/GenBank/DDBJ databases">
        <authorList>
            <person name="Varghese N."/>
            <person name="Submissions S."/>
        </authorList>
    </citation>
    <scope>NUCLEOTIDE SEQUENCE [LARGE SCALE GENOMIC DNA]</scope>
    <source>
        <strain evidence="11 12">DSM 20664</strain>
    </source>
</reference>
<dbReference type="InterPro" id="IPR013785">
    <property type="entry name" value="Aldolase_TIM"/>
</dbReference>
<keyword evidence="12" id="KW-1185">Reference proteome</keyword>
<organism evidence="11 12">
    <name type="scientific">Acetomicrobium flavidum</name>
    <dbReference type="NCBI Taxonomy" id="49896"/>
    <lineage>
        <taxon>Bacteria</taxon>
        <taxon>Thermotogati</taxon>
        <taxon>Synergistota</taxon>
        <taxon>Synergistia</taxon>
        <taxon>Synergistales</taxon>
        <taxon>Acetomicrobiaceae</taxon>
        <taxon>Acetomicrobium</taxon>
    </lineage>
</organism>
<evidence type="ECO:0000256" key="6">
    <source>
        <dbReference type="ARBA" id="ARBA00022643"/>
    </source>
</evidence>
<dbReference type="InterPro" id="IPR005720">
    <property type="entry name" value="Dihydroorotate_DH_cat"/>
</dbReference>
<dbReference type="Proteomes" id="UP000185093">
    <property type="component" value="Unassembled WGS sequence"/>
</dbReference>
<dbReference type="Pfam" id="PF01180">
    <property type="entry name" value="DHO_dh"/>
    <property type="match status" value="1"/>
</dbReference>
<gene>
    <name evidence="9" type="primary">pyrD</name>
    <name evidence="11" type="ORF">SAMN05444368_0478</name>
</gene>
<evidence type="ECO:0000256" key="8">
    <source>
        <dbReference type="ARBA" id="ARBA00023002"/>
    </source>
</evidence>
<feature type="binding site" evidence="9">
    <location>
        <position position="228"/>
    </location>
    <ligand>
        <name>FMN</name>
        <dbReference type="ChEBI" id="CHEBI:58210"/>
    </ligand>
</feature>
<feature type="binding site" evidence="9">
    <location>
        <begin position="203"/>
        <end position="204"/>
    </location>
    <ligand>
        <name>substrate</name>
    </ligand>
</feature>
<evidence type="ECO:0000256" key="5">
    <source>
        <dbReference type="ARBA" id="ARBA00022630"/>
    </source>
</evidence>
<feature type="binding site" evidence="9">
    <location>
        <begin position="55"/>
        <end position="56"/>
    </location>
    <ligand>
        <name>FMN</name>
        <dbReference type="ChEBI" id="CHEBI:58210"/>
    </ligand>
</feature>
<feature type="binding site" evidence="9">
    <location>
        <position position="55"/>
    </location>
    <ligand>
        <name>substrate</name>
    </ligand>
</feature>
<feature type="domain" description="Dihydroorotate dehydrogenase catalytic" evidence="10">
    <location>
        <begin position="15"/>
        <end position="295"/>
    </location>
</feature>
<name>A0ABY1JBK2_9BACT</name>
<evidence type="ECO:0000256" key="1">
    <source>
        <dbReference type="ARBA" id="ARBA00004496"/>
    </source>
</evidence>
<keyword evidence="8 9" id="KW-0560">Oxidoreductase</keyword>
<dbReference type="PANTHER" id="PTHR48109">
    <property type="entry name" value="DIHYDROOROTATE DEHYDROGENASE (QUINONE), MITOCHONDRIAL-RELATED"/>
    <property type="match status" value="1"/>
</dbReference>
<comment type="function">
    <text evidence="9">Catalyzes the conversion of dihydroorotate to orotate.</text>
</comment>
<feature type="binding site" evidence="9">
    <location>
        <begin position="79"/>
        <end position="83"/>
    </location>
    <ligand>
        <name>substrate</name>
    </ligand>
</feature>
<dbReference type="EC" id="1.3.-.-" evidence="9"/>
<evidence type="ECO:0000313" key="11">
    <source>
        <dbReference type="EMBL" id="SIN63803.1"/>
    </source>
</evidence>
<feature type="binding site" evidence="9">
    <location>
        <begin position="276"/>
        <end position="277"/>
    </location>
    <ligand>
        <name>FMN</name>
        <dbReference type="ChEBI" id="CHEBI:58210"/>
    </ligand>
</feature>